<dbReference type="Proteomes" id="UP000316213">
    <property type="component" value="Unassembled WGS sequence"/>
</dbReference>
<comment type="similarity">
    <text evidence="1">Belongs to the YciI family.</text>
</comment>
<name>A0A5C6AWS5_9BACT</name>
<feature type="domain" description="YCII-related" evidence="2">
    <location>
        <begin position="1"/>
        <end position="110"/>
    </location>
</feature>
<evidence type="ECO:0000313" key="3">
    <source>
        <dbReference type="EMBL" id="TWU03921.1"/>
    </source>
</evidence>
<evidence type="ECO:0000256" key="1">
    <source>
        <dbReference type="ARBA" id="ARBA00007689"/>
    </source>
</evidence>
<dbReference type="AlphaFoldDB" id="A0A5C6AWS5"/>
<dbReference type="PANTHER" id="PTHR35174">
    <property type="entry name" value="BLL7171 PROTEIN-RELATED"/>
    <property type="match status" value="1"/>
</dbReference>
<dbReference type="RefSeq" id="WP_146576335.1">
    <property type="nucleotide sequence ID" value="NZ_SJPM01000001.1"/>
</dbReference>
<protein>
    <submittedName>
        <fullName evidence="3">YCII-related domain protein</fullName>
    </submittedName>
</protein>
<accession>A0A5C6AWS5</accession>
<reference evidence="3 4" key="1">
    <citation type="submission" date="2019-02" db="EMBL/GenBank/DDBJ databases">
        <title>Deep-cultivation of Planctomycetes and their phenomic and genomic characterization uncovers novel biology.</title>
        <authorList>
            <person name="Wiegand S."/>
            <person name="Jogler M."/>
            <person name="Boedeker C."/>
            <person name="Pinto D."/>
            <person name="Vollmers J."/>
            <person name="Rivas-Marin E."/>
            <person name="Kohn T."/>
            <person name="Peeters S.H."/>
            <person name="Heuer A."/>
            <person name="Rast P."/>
            <person name="Oberbeckmann S."/>
            <person name="Bunk B."/>
            <person name="Jeske O."/>
            <person name="Meyerdierks A."/>
            <person name="Storesund J.E."/>
            <person name="Kallscheuer N."/>
            <person name="Luecker S."/>
            <person name="Lage O.M."/>
            <person name="Pohl T."/>
            <person name="Merkel B.J."/>
            <person name="Hornburger P."/>
            <person name="Mueller R.-W."/>
            <person name="Bruemmer F."/>
            <person name="Labrenz M."/>
            <person name="Spormann A.M."/>
            <person name="Op Den Camp H."/>
            <person name="Overmann J."/>
            <person name="Amann R."/>
            <person name="Jetten M.S.M."/>
            <person name="Mascher T."/>
            <person name="Medema M.H."/>
            <person name="Devos D.P."/>
            <person name="Kaster A.-K."/>
            <person name="Ovreas L."/>
            <person name="Rohde M."/>
            <person name="Galperin M.Y."/>
            <person name="Jogler C."/>
        </authorList>
    </citation>
    <scope>NUCLEOTIDE SEQUENCE [LARGE SCALE GENOMIC DNA]</scope>
    <source>
        <strain evidence="3 4">Pla100</strain>
    </source>
</reference>
<dbReference type="Gene3D" id="3.30.70.1060">
    <property type="entry name" value="Dimeric alpha+beta barrel"/>
    <property type="match status" value="2"/>
</dbReference>
<dbReference type="SUPFAM" id="SSF54909">
    <property type="entry name" value="Dimeric alpha+beta barrel"/>
    <property type="match status" value="2"/>
</dbReference>
<dbReference type="OrthoDB" id="9807535at2"/>
<evidence type="ECO:0000313" key="4">
    <source>
        <dbReference type="Proteomes" id="UP000316213"/>
    </source>
</evidence>
<dbReference type="Pfam" id="PF03795">
    <property type="entry name" value="YCII"/>
    <property type="match status" value="2"/>
</dbReference>
<gene>
    <name evidence="3" type="ORF">Pla100_08570</name>
</gene>
<proteinExistence type="inferred from homology"/>
<feature type="domain" description="YCII-related" evidence="2">
    <location>
        <begin position="137"/>
        <end position="245"/>
    </location>
</feature>
<dbReference type="EMBL" id="SJPM01000001">
    <property type="protein sequence ID" value="TWU03921.1"/>
    <property type="molecule type" value="Genomic_DNA"/>
</dbReference>
<dbReference type="InterPro" id="IPR005545">
    <property type="entry name" value="YCII"/>
</dbReference>
<evidence type="ECO:0000259" key="2">
    <source>
        <dbReference type="Pfam" id="PF03795"/>
    </source>
</evidence>
<comment type="caution">
    <text evidence="3">The sequence shown here is derived from an EMBL/GenBank/DDBJ whole genome shotgun (WGS) entry which is preliminary data.</text>
</comment>
<dbReference type="InterPro" id="IPR011008">
    <property type="entry name" value="Dimeric_a/b-barrel"/>
</dbReference>
<dbReference type="PANTHER" id="PTHR35174:SF3">
    <property type="entry name" value="BLL7171 PROTEIN"/>
    <property type="match status" value="1"/>
</dbReference>
<keyword evidence="4" id="KW-1185">Reference proteome</keyword>
<sequence>MKYMLLMYGAEDCWSEDERTECMLESMSIRDGLAVQGKCIASSPLYSVTAATCVRVRNGQRQITDGPYAETTEQLGGYYIIDVGDRDEAIEIASKLPPAMKGTVEIRPLLSLPDSLSLPEGDASQRPPSDAEKPKDYILLMYAEEGAWPPEEHAPALAESVDLCHQLHANGQFVSAAPLQSPETATCVRIRNGSRAVVDGPFPETKEQLGGYFLIRVANLDEAIAIAARIPGSLRGTAEIRPLFPLPSSRQNKFGGD</sequence>
<organism evidence="3 4">
    <name type="scientific">Neorhodopirellula pilleata</name>
    <dbReference type="NCBI Taxonomy" id="2714738"/>
    <lineage>
        <taxon>Bacteria</taxon>
        <taxon>Pseudomonadati</taxon>
        <taxon>Planctomycetota</taxon>
        <taxon>Planctomycetia</taxon>
        <taxon>Pirellulales</taxon>
        <taxon>Pirellulaceae</taxon>
        <taxon>Neorhodopirellula</taxon>
    </lineage>
</organism>